<evidence type="ECO:0000256" key="2">
    <source>
        <dbReference type="ARBA" id="ARBA00004574"/>
    </source>
</evidence>
<evidence type="ECO:0000256" key="3">
    <source>
        <dbReference type="ARBA" id="ARBA00008442"/>
    </source>
</evidence>
<dbReference type="GO" id="GO:0098505">
    <property type="term" value="F:G-rich strand telomeric DNA binding"/>
    <property type="evidence" value="ECO:0007669"/>
    <property type="project" value="TreeGrafter"/>
</dbReference>
<dbReference type="GO" id="GO:0010521">
    <property type="term" value="F:telomerase inhibitor activity"/>
    <property type="evidence" value="ECO:0007669"/>
    <property type="project" value="TreeGrafter"/>
</dbReference>
<organism evidence="11 12">
    <name type="scientific">Apophysomyces ossiformis</name>
    <dbReference type="NCBI Taxonomy" id="679940"/>
    <lineage>
        <taxon>Eukaryota</taxon>
        <taxon>Fungi</taxon>
        <taxon>Fungi incertae sedis</taxon>
        <taxon>Mucoromycota</taxon>
        <taxon>Mucoromycotina</taxon>
        <taxon>Mucoromycetes</taxon>
        <taxon>Mucorales</taxon>
        <taxon>Mucorineae</taxon>
        <taxon>Mucoraceae</taxon>
        <taxon>Apophysomyces</taxon>
    </lineage>
</organism>
<feature type="domain" description="Telomeric single stranded DNA binding POT1/Cdc13" evidence="9">
    <location>
        <begin position="20"/>
        <end position="87"/>
    </location>
</feature>
<gene>
    <name evidence="11" type="ORF">EC973_002877</name>
</gene>
<dbReference type="Pfam" id="PF02765">
    <property type="entry name" value="POT1"/>
    <property type="match status" value="1"/>
</dbReference>
<comment type="similarity">
    <text evidence="3">Belongs to the telombin family.</text>
</comment>
<dbReference type="AlphaFoldDB" id="A0A8H7BN53"/>
<dbReference type="EMBL" id="JABAYA010000183">
    <property type="protein sequence ID" value="KAF7722666.1"/>
    <property type="molecule type" value="Genomic_DNA"/>
</dbReference>
<evidence type="ECO:0000259" key="10">
    <source>
        <dbReference type="Pfam" id="PF16686"/>
    </source>
</evidence>
<dbReference type="InterPro" id="IPR012340">
    <property type="entry name" value="NA-bd_OB-fold"/>
</dbReference>
<name>A0A8H7BN53_9FUNG</name>
<evidence type="ECO:0000256" key="5">
    <source>
        <dbReference type="ARBA" id="ARBA00022454"/>
    </source>
</evidence>
<keyword evidence="12" id="KW-1185">Reference proteome</keyword>
<evidence type="ECO:0000259" key="9">
    <source>
        <dbReference type="Pfam" id="PF02765"/>
    </source>
</evidence>
<dbReference type="InterPro" id="IPR011564">
    <property type="entry name" value="Telomer_end-bd_POT1/Cdc13"/>
</dbReference>
<evidence type="ECO:0000256" key="4">
    <source>
        <dbReference type="ARBA" id="ARBA00015253"/>
    </source>
</evidence>
<evidence type="ECO:0000256" key="6">
    <source>
        <dbReference type="ARBA" id="ARBA00022895"/>
    </source>
</evidence>
<evidence type="ECO:0000256" key="1">
    <source>
        <dbReference type="ARBA" id="ARBA00004123"/>
    </source>
</evidence>
<dbReference type="OrthoDB" id="2186770at2759"/>
<keyword evidence="8" id="KW-0539">Nucleus</keyword>
<dbReference type="PANTHER" id="PTHR14513">
    <property type="entry name" value="PROTECTION OF TELOMERES 1"/>
    <property type="match status" value="1"/>
</dbReference>
<protein>
    <recommendedName>
        <fullName evidence="4">Protection of telomeres protein 1</fullName>
    </recommendedName>
</protein>
<evidence type="ECO:0000256" key="8">
    <source>
        <dbReference type="ARBA" id="ARBA00023242"/>
    </source>
</evidence>
<evidence type="ECO:0000313" key="12">
    <source>
        <dbReference type="Proteomes" id="UP000605846"/>
    </source>
</evidence>
<dbReference type="GO" id="GO:0000783">
    <property type="term" value="C:nuclear telomere cap complex"/>
    <property type="evidence" value="ECO:0007669"/>
    <property type="project" value="TreeGrafter"/>
</dbReference>
<dbReference type="Proteomes" id="UP000605846">
    <property type="component" value="Unassembled WGS sequence"/>
</dbReference>
<proteinExistence type="inferred from homology"/>
<keyword evidence="6" id="KW-0779">Telomere</keyword>
<feature type="domain" description="Protection of telomeres protein 1 ssDNA-binding" evidence="10">
    <location>
        <begin position="118"/>
        <end position="245"/>
    </location>
</feature>
<dbReference type="GO" id="GO:0016233">
    <property type="term" value="P:telomere capping"/>
    <property type="evidence" value="ECO:0007669"/>
    <property type="project" value="TreeGrafter"/>
</dbReference>
<comment type="caution">
    <text evidence="11">The sequence shown here is derived from an EMBL/GenBank/DDBJ whole genome shotgun (WGS) entry which is preliminary data.</text>
</comment>
<comment type="subcellular location">
    <subcellularLocation>
        <location evidence="2">Chromosome</location>
        <location evidence="2">Telomere</location>
    </subcellularLocation>
    <subcellularLocation>
        <location evidence="1">Nucleus</location>
    </subcellularLocation>
</comment>
<dbReference type="SUPFAM" id="SSF50249">
    <property type="entry name" value="Nucleic acid-binding proteins"/>
    <property type="match status" value="2"/>
</dbReference>
<sequence>MTTVPDYGQELKSHGVQLIEDLTDKVNENVDIVGVVNSFRPIRQSSSGLRDYFYTMGIVDPSTGTTRDDEVRIMVFHAQKESLPQVNGVVGKANQIQAIPAISSKRPLLTTEAILNNENGFFDYIGEVVAMADYNRNYSSRMLLLTDYTRNPKPMISDTHDGSIEPSLLLQCSLFDENAVECSTLKAGDFVMIKNAVKRISNMDNLEIRVHGTRNPAMRYQKIKIMESDDPLLASIKKRRDTYHQLLTGVSRQDEIYEHTAHKVRTAIRGPRRKAVAIEDICSSERAVDIYRLRAYIMDYKPRNIKEWCVKWCQFCDEVFPISAMKCERCDTSLLRYSYLMMFLVKDARGSKLCIYSYGKHAAHLFADVPPTNLYDDSQATSLLEERADEICSSGDIDCSPNYLDFHIASHVNDENVRMYMIRDTKFVFE</sequence>
<reference evidence="11" key="1">
    <citation type="submission" date="2020-01" db="EMBL/GenBank/DDBJ databases">
        <title>Genome Sequencing of Three Apophysomyces-Like Fungal Strains Confirms a Novel Fungal Genus in the Mucoromycota with divergent Burkholderia-like Endosymbiotic Bacteria.</title>
        <authorList>
            <person name="Stajich J.E."/>
            <person name="Macias A.M."/>
            <person name="Carter-House D."/>
            <person name="Lovett B."/>
            <person name="Kasson L.R."/>
            <person name="Berry K."/>
            <person name="Grigoriev I."/>
            <person name="Chang Y."/>
            <person name="Spatafora J."/>
            <person name="Kasson M.T."/>
        </authorList>
    </citation>
    <scope>NUCLEOTIDE SEQUENCE</scope>
    <source>
        <strain evidence="11">NRRL A-21654</strain>
    </source>
</reference>
<dbReference type="Gene3D" id="2.40.50.140">
    <property type="entry name" value="Nucleic acid-binding proteins"/>
    <property type="match status" value="3"/>
</dbReference>
<dbReference type="Pfam" id="PF16686">
    <property type="entry name" value="POT1PC"/>
    <property type="match status" value="1"/>
</dbReference>
<evidence type="ECO:0000256" key="7">
    <source>
        <dbReference type="ARBA" id="ARBA00023125"/>
    </source>
</evidence>
<accession>A0A8H7BN53</accession>
<keyword evidence="7" id="KW-0238">DNA-binding</keyword>
<evidence type="ECO:0000313" key="11">
    <source>
        <dbReference type="EMBL" id="KAF7722666.1"/>
    </source>
</evidence>
<dbReference type="GO" id="GO:0032210">
    <property type="term" value="P:regulation of telomere maintenance via telomerase"/>
    <property type="evidence" value="ECO:0007669"/>
    <property type="project" value="TreeGrafter"/>
</dbReference>
<keyword evidence="5" id="KW-0158">Chromosome</keyword>
<dbReference type="InterPro" id="IPR032042">
    <property type="entry name" value="POT1PC"/>
</dbReference>
<dbReference type="PANTHER" id="PTHR14513:SF0">
    <property type="entry name" value="PROTECTION OF TELOMERES PROTEIN 1"/>
    <property type="match status" value="1"/>
</dbReference>
<dbReference type="InterPro" id="IPR028389">
    <property type="entry name" value="POT1"/>
</dbReference>